<evidence type="ECO:0000256" key="1">
    <source>
        <dbReference type="SAM" id="MobiDB-lite"/>
    </source>
</evidence>
<protein>
    <submittedName>
        <fullName evidence="2">Uncharacterized protein</fullName>
    </submittedName>
</protein>
<accession>A0A9Q0N2X3</accession>
<sequence length="175" mass="19690">MSPYQIYSSYNLMTSTPLLELSLELLEQHWKDFSKLYGEIVKCDIVPIHVTNFYIETETIYRNANLKARSLLRFQSSGILDPQPPQLSQAAENCNEDKSDLIVESIDQITTASVQNSDATSVQSDENPKELAPQNTDSSPVCHDVQGTKELTVTVQNKEEKSDIIITPNSNIRKL</sequence>
<evidence type="ECO:0000313" key="3">
    <source>
        <dbReference type="Proteomes" id="UP001151699"/>
    </source>
</evidence>
<dbReference type="Proteomes" id="UP001151699">
    <property type="component" value="Chromosome B"/>
</dbReference>
<feature type="non-terminal residue" evidence="2">
    <location>
        <position position="1"/>
    </location>
</feature>
<evidence type="ECO:0000313" key="2">
    <source>
        <dbReference type="EMBL" id="KAJ6642560.1"/>
    </source>
</evidence>
<feature type="compositionally biased region" description="Polar residues" evidence="1">
    <location>
        <begin position="114"/>
        <end position="125"/>
    </location>
</feature>
<organism evidence="2 3">
    <name type="scientific">Pseudolycoriella hygida</name>
    <dbReference type="NCBI Taxonomy" id="35572"/>
    <lineage>
        <taxon>Eukaryota</taxon>
        <taxon>Metazoa</taxon>
        <taxon>Ecdysozoa</taxon>
        <taxon>Arthropoda</taxon>
        <taxon>Hexapoda</taxon>
        <taxon>Insecta</taxon>
        <taxon>Pterygota</taxon>
        <taxon>Neoptera</taxon>
        <taxon>Endopterygota</taxon>
        <taxon>Diptera</taxon>
        <taxon>Nematocera</taxon>
        <taxon>Sciaroidea</taxon>
        <taxon>Sciaridae</taxon>
        <taxon>Pseudolycoriella</taxon>
    </lineage>
</organism>
<name>A0A9Q0N2X3_9DIPT</name>
<keyword evidence="3" id="KW-1185">Reference proteome</keyword>
<feature type="region of interest" description="Disordered" evidence="1">
    <location>
        <begin position="114"/>
        <end position="143"/>
    </location>
</feature>
<comment type="caution">
    <text evidence="2">The sequence shown here is derived from an EMBL/GenBank/DDBJ whole genome shotgun (WGS) entry which is preliminary data.</text>
</comment>
<gene>
    <name evidence="2" type="ORF">Bhyg_07512</name>
</gene>
<reference evidence="2" key="1">
    <citation type="submission" date="2022-07" db="EMBL/GenBank/DDBJ databases">
        <authorList>
            <person name="Trinca V."/>
            <person name="Uliana J.V.C."/>
            <person name="Torres T.T."/>
            <person name="Ward R.J."/>
            <person name="Monesi N."/>
        </authorList>
    </citation>
    <scope>NUCLEOTIDE SEQUENCE</scope>
    <source>
        <strain evidence="2">HSMRA1968</strain>
        <tissue evidence="2">Whole embryos</tissue>
    </source>
</reference>
<dbReference type="EMBL" id="WJQU01000002">
    <property type="protein sequence ID" value="KAJ6642560.1"/>
    <property type="molecule type" value="Genomic_DNA"/>
</dbReference>
<proteinExistence type="predicted"/>
<dbReference type="AlphaFoldDB" id="A0A9Q0N2X3"/>